<proteinExistence type="predicted"/>
<accession>A0A3S5BDG8</accession>
<evidence type="ECO:0000313" key="2">
    <source>
        <dbReference type="Proteomes" id="UP000784294"/>
    </source>
</evidence>
<evidence type="ECO:0000313" key="1">
    <source>
        <dbReference type="EMBL" id="VEL20329.1"/>
    </source>
</evidence>
<keyword evidence="2" id="KW-1185">Reference proteome</keyword>
<dbReference type="AlphaFoldDB" id="A0A3S5BDG8"/>
<dbReference type="Proteomes" id="UP000784294">
    <property type="component" value="Unassembled WGS sequence"/>
</dbReference>
<dbReference type="OrthoDB" id="2020029at2759"/>
<reference evidence="1" key="1">
    <citation type="submission" date="2018-11" db="EMBL/GenBank/DDBJ databases">
        <authorList>
            <consortium name="Pathogen Informatics"/>
        </authorList>
    </citation>
    <scope>NUCLEOTIDE SEQUENCE</scope>
</reference>
<protein>
    <submittedName>
        <fullName evidence="1">Uncharacterized protein</fullName>
    </submittedName>
</protein>
<gene>
    <name evidence="1" type="ORF">PXEA_LOCUS13769</name>
</gene>
<name>A0A3S5BDG8_9PLAT</name>
<dbReference type="EMBL" id="CAAALY010045952">
    <property type="protein sequence ID" value="VEL20329.1"/>
    <property type="molecule type" value="Genomic_DNA"/>
</dbReference>
<organism evidence="1 2">
    <name type="scientific">Protopolystoma xenopodis</name>
    <dbReference type="NCBI Taxonomy" id="117903"/>
    <lineage>
        <taxon>Eukaryota</taxon>
        <taxon>Metazoa</taxon>
        <taxon>Spiralia</taxon>
        <taxon>Lophotrochozoa</taxon>
        <taxon>Platyhelminthes</taxon>
        <taxon>Monogenea</taxon>
        <taxon>Polyopisthocotylea</taxon>
        <taxon>Polystomatidea</taxon>
        <taxon>Polystomatidae</taxon>
        <taxon>Protopolystoma</taxon>
    </lineage>
</organism>
<comment type="caution">
    <text evidence="1">The sequence shown here is derived from an EMBL/GenBank/DDBJ whole genome shotgun (WGS) entry which is preliminary data.</text>
</comment>
<sequence length="222" mass="24946">MPRQDCLRDTARNRATLGTTVLPFFRSSVLASFRSSVHPFIRSSVHPFIRSSVHPFIRYSLHPFHRSTVHPFIRPSFSPFVTGCLDNVSACPEYRDTDRHVNATRHRTVEFRSRPISQPAGRPADKSGRHRYPLVHVCSSVCPDPARPGSAVASAQRPTKGFLRNQTTTDPAYPWTLPGRPTDRPTYQSSAPAAGVLFSLSVCLRSECLHPARQKRSRNPYT</sequence>